<evidence type="ECO:0000313" key="1">
    <source>
        <dbReference type="EMBL" id="KAF9648245.1"/>
    </source>
</evidence>
<sequence length="313" mass="34541">MDFVTRLSDGLARFPCYAQLVGVYICLGVAETGLFPGVVYCLTLWYSRHKPQYRIGLFFGAASVSGAFSGLLAFGISFMSASVPRPDQFALPESIGGGFSPTAGFLTPKEKNSIVWTKNDFSVGGEENFEFRHIKLVLLDWQMTHTNAMALTTLSGAPSVMDVAPVLLFFAHCSDKLRLRRSFILSCLVSNPFLGVCLRHEIIIDAFTRLGHNLAGQCKRGVGMALRIETGNLSGVISSTIYRTRDSPRYIIGHGTELTFVGIGLVVLPIILFTYKRINARRDAVMSEKGGLQYSDRGLRRMGDRAPDFRYTL</sequence>
<gene>
    <name evidence="1" type="ORF">BDM02DRAFT_3155854</name>
</gene>
<organism evidence="1 2">
    <name type="scientific">Thelephora ganbajun</name>
    <name type="common">Ganba fungus</name>
    <dbReference type="NCBI Taxonomy" id="370292"/>
    <lineage>
        <taxon>Eukaryota</taxon>
        <taxon>Fungi</taxon>
        <taxon>Dikarya</taxon>
        <taxon>Basidiomycota</taxon>
        <taxon>Agaricomycotina</taxon>
        <taxon>Agaricomycetes</taxon>
        <taxon>Thelephorales</taxon>
        <taxon>Thelephoraceae</taxon>
        <taxon>Thelephora</taxon>
    </lineage>
</organism>
<evidence type="ECO:0000313" key="2">
    <source>
        <dbReference type="Proteomes" id="UP000886501"/>
    </source>
</evidence>
<reference evidence="1" key="1">
    <citation type="submission" date="2019-10" db="EMBL/GenBank/DDBJ databases">
        <authorList>
            <consortium name="DOE Joint Genome Institute"/>
            <person name="Kuo A."/>
            <person name="Miyauchi S."/>
            <person name="Kiss E."/>
            <person name="Drula E."/>
            <person name="Kohler A."/>
            <person name="Sanchez-Garcia M."/>
            <person name="Andreopoulos B."/>
            <person name="Barry K.W."/>
            <person name="Bonito G."/>
            <person name="Buee M."/>
            <person name="Carver A."/>
            <person name="Chen C."/>
            <person name="Cichocki N."/>
            <person name="Clum A."/>
            <person name="Culley D."/>
            <person name="Crous P.W."/>
            <person name="Fauchery L."/>
            <person name="Girlanda M."/>
            <person name="Hayes R."/>
            <person name="Keri Z."/>
            <person name="Labutti K."/>
            <person name="Lipzen A."/>
            <person name="Lombard V."/>
            <person name="Magnuson J."/>
            <person name="Maillard F."/>
            <person name="Morin E."/>
            <person name="Murat C."/>
            <person name="Nolan M."/>
            <person name="Ohm R."/>
            <person name="Pangilinan J."/>
            <person name="Pereira M."/>
            <person name="Perotto S."/>
            <person name="Peter M."/>
            <person name="Riley R."/>
            <person name="Sitrit Y."/>
            <person name="Stielow B."/>
            <person name="Szollosi G."/>
            <person name="Zifcakova L."/>
            <person name="Stursova M."/>
            <person name="Spatafora J.W."/>
            <person name="Tedersoo L."/>
            <person name="Vaario L.-M."/>
            <person name="Yamada A."/>
            <person name="Yan M."/>
            <person name="Wang P."/>
            <person name="Xu J."/>
            <person name="Bruns T."/>
            <person name="Baldrian P."/>
            <person name="Vilgalys R."/>
            <person name="Henrissat B."/>
            <person name="Grigoriev I.V."/>
            <person name="Hibbett D."/>
            <person name="Nagy L.G."/>
            <person name="Martin F.M."/>
        </authorList>
    </citation>
    <scope>NUCLEOTIDE SEQUENCE</scope>
    <source>
        <strain evidence="1">P2</strain>
    </source>
</reference>
<dbReference type="Proteomes" id="UP000886501">
    <property type="component" value="Unassembled WGS sequence"/>
</dbReference>
<comment type="caution">
    <text evidence="1">The sequence shown here is derived from an EMBL/GenBank/DDBJ whole genome shotgun (WGS) entry which is preliminary data.</text>
</comment>
<accession>A0ACB6ZEL3</accession>
<proteinExistence type="predicted"/>
<name>A0ACB6ZEL3_THEGA</name>
<dbReference type="EMBL" id="MU118017">
    <property type="protein sequence ID" value="KAF9648245.1"/>
    <property type="molecule type" value="Genomic_DNA"/>
</dbReference>
<keyword evidence="2" id="KW-1185">Reference proteome</keyword>
<protein>
    <submittedName>
        <fullName evidence="1">Uncharacterized protein</fullName>
    </submittedName>
</protein>
<reference evidence="1" key="2">
    <citation type="journal article" date="2020" name="Nat. Commun.">
        <title>Large-scale genome sequencing of mycorrhizal fungi provides insights into the early evolution of symbiotic traits.</title>
        <authorList>
            <person name="Miyauchi S."/>
            <person name="Kiss E."/>
            <person name="Kuo A."/>
            <person name="Drula E."/>
            <person name="Kohler A."/>
            <person name="Sanchez-Garcia M."/>
            <person name="Morin E."/>
            <person name="Andreopoulos B."/>
            <person name="Barry K.W."/>
            <person name="Bonito G."/>
            <person name="Buee M."/>
            <person name="Carver A."/>
            <person name="Chen C."/>
            <person name="Cichocki N."/>
            <person name="Clum A."/>
            <person name="Culley D."/>
            <person name="Crous P.W."/>
            <person name="Fauchery L."/>
            <person name="Girlanda M."/>
            <person name="Hayes R.D."/>
            <person name="Keri Z."/>
            <person name="LaButti K."/>
            <person name="Lipzen A."/>
            <person name="Lombard V."/>
            <person name="Magnuson J."/>
            <person name="Maillard F."/>
            <person name="Murat C."/>
            <person name="Nolan M."/>
            <person name="Ohm R.A."/>
            <person name="Pangilinan J."/>
            <person name="Pereira M.F."/>
            <person name="Perotto S."/>
            <person name="Peter M."/>
            <person name="Pfister S."/>
            <person name="Riley R."/>
            <person name="Sitrit Y."/>
            <person name="Stielow J.B."/>
            <person name="Szollosi G."/>
            <person name="Zifcakova L."/>
            <person name="Stursova M."/>
            <person name="Spatafora J.W."/>
            <person name="Tedersoo L."/>
            <person name="Vaario L.M."/>
            <person name="Yamada A."/>
            <person name="Yan M."/>
            <person name="Wang P."/>
            <person name="Xu J."/>
            <person name="Bruns T."/>
            <person name="Baldrian P."/>
            <person name="Vilgalys R."/>
            <person name="Dunand C."/>
            <person name="Henrissat B."/>
            <person name="Grigoriev I.V."/>
            <person name="Hibbett D."/>
            <person name="Nagy L.G."/>
            <person name="Martin F.M."/>
        </authorList>
    </citation>
    <scope>NUCLEOTIDE SEQUENCE</scope>
    <source>
        <strain evidence="1">P2</strain>
    </source>
</reference>